<dbReference type="PIRSF" id="PIRSF015921">
    <property type="entry name" value="FA_sphinglp_des"/>
    <property type="match status" value="1"/>
</dbReference>
<dbReference type="AlphaFoldDB" id="A0A951Q0X0"/>
<evidence type="ECO:0000256" key="1">
    <source>
        <dbReference type="ARBA" id="ARBA00001954"/>
    </source>
</evidence>
<dbReference type="GO" id="GO:0016717">
    <property type="term" value="F:oxidoreductase activity, acting on paired donors, with oxidation of a pair of donors resulting in the reduction of molecular oxygen to two molecules of water"/>
    <property type="evidence" value="ECO:0007669"/>
    <property type="project" value="TreeGrafter"/>
</dbReference>
<feature type="transmembrane region" description="Helical" evidence="4">
    <location>
        <begin position="54"/>
        <end position="72"/>
    </location>
</feature>
<dbReference type="EMBL" id="JAHHHN010000007">
    <property type="protein sequence ID" value="MBW4562275.1"/>
    <property type="molecule type" value="Genomic_DNA"/>
</dbReference>
<evidence type="ECO:0000256" key="3">
    <source>
        <dbReference type="ARBA" id="ARBA00023004"/>
    </source>
</evidence>
<keyword evidence="4" id="KW-0812">Transmembrane</keyword>
<dbReference type="GO" id="GO:0016020">
    <property type="term" value="C:membrane"/>
    <property type="evidence" value="ECO:0007669"/>
    <property type="project" value="TreeGrafter"/>
</dbReference>
<dbReference type="InterPro" id="IPR005804">
    <property type="entry name" value="FA_desaturase_dom"/>
</dbReference>
<accession>A0A951Q0X0</accession>
<keyword evidence="4" id="KW-0472">Membrane</keyword>
<dbReference type="Pfam" id="PF00487">
    <property type="entry name" value="FA_desaturase"/>
    <property type="match status" value="1"/>
</dbReference>
<reference evidence="6" key="2">
    <citation type="journal article" date="2022" name="Microbiol. Resour. Announc.">
        <title>Metagenome Sequencing to Explore Phylogenomics of Terrestrial Cyanobacteria.</title>
        <authorList>
            <person name="Ward R.D."/>
            <person name="Stajich J.E."/>
            <person name="Johansen J.R."/>
            <person name="Huntemann M."/>
            <person name="Clum A."/>
            <person name="Foster B."/>
            <person name="Foster B."/>
            <person name="Roux S."/>
            <person name="Palaniappan K."/>
            <person name="Varghese N."/>
            <person name="Mukherjee S."/>
            <person name="Reddy T.B.K."/>
            <person name="Daum C."/>
            <person name="Copeland A."/>
            <person name="Chen I.A."/>
            <person name="Ivanova N.N."/>
            <person name="Kyrpides N.C."/>
            <person name="Shapiro N."/>
            <person name="Eloe-Fadrosh E.A."/>
            <person name="Pietrasiak N."/>
        </authorList>
    </citation>
    <scope>NUCLEOTIDE SEQUENCE</scope>
    <source>
        <strain evidence="6">JT2-VF2</strain>
    </source>
</reference>
<dbReference type="CDD" id="cd03506">
    <property type="entry name" value="Delta6-FADS-like"/>
    <property type="match status" value="1"/>
</dbReference>
<feature type="transmembrane region" description="Helical" evidence="4">
    <location>
        <begin position="177"/>
        <end position="193"/>
    </location>
</feature>
<keyword evidence="4" id="KW-1133">Transmembrane helix</keyword>
<feature type="transmembrane region" description="Helical" evidence="4">
    <location>
        <begin position="240"/>
        <end position="266"/>
    </location>
</feature>
<gene>
    <name evidence="6" type="ORF">KME32_14200</name>
</gene>
<evidence type="ECO:0000256" key="2">
    <source>
        <dbReference type="ARBA" id="ARBA00008749"/>
    </source>
</evidence>
<comment type="caution">
    <text evidence="6">The sequence shown here is derived from an EMBL/GenBank/DDBJ whole genome shotgun (WGS) entry which is preliminary data.</text>
</comment>
<dbReference type="PANTHER" id="PTHR19353">
    <property type="entry name" value="FATTY ACID DESATURASE 2"/>
    <property type="match status" value="1"/>
</dbReference>
<evidence type="ECO:0000256" key="4">
    <source>
        <dbReference type="SAM" id="Phobius"/>
    </source>
</evidence>
<feature type="domain" description="Fatty acid desaturase" evidence="5">
    <location>
        <begin position="79"/>
        <end position="348"/>
    </location>
</feature>
<evidence type="ECO:0000313" key="6">
    <source>
        <dbReference type="EMBL" id="MBW4562275.1"/>
    </source>
</evidence>
<reference evidence="6" key="1">
    <citation type="submission" date="2021-05" db="EMBL/GenBank/DDBJ databases">
        <authorList>
            <person name="Pietrasiak N."/>
            <person name="Ward R."/>
            <person name="Stajich J.E."/>
            <person name="Kurbessoian T."/>
        </authorList>
    </citation>
    <scope>NUCLEOTIDE SEQUENCE</scope>
    <source>
        <strain evidence="6">JT2-VF2</strain>
    </source>
</reference>
<comment type="similarity">
    <text evidence="2">Belongs to the fatty acid desaturase type 2 family.</text>
</comment>
<evidence type="ECO:0000313" key="7">
    <source>
        <dbReference type="Proteomes" id="UP000715781"/>
    </source>
</evidence>
<dbReference type="Proteomes" id="UP000715781">
    <property type="component" value="Unassembled WGS sequence"/>
</dbReference>
<dbReference type="GO" id="GO:0008610">
    <property type="term" value="P:lipid biosynthetic process"/>
    <property type="evidence" value="ECO:0007669"/>
    <property type="project" value="UniProtKB-ARBA"/>
</dbReference>
<comment type="cofactor">
    <cofactor evidence="1">
        <name>Fe(2+)</name>
        <dbReference type="ChEBI" id="CHEBI:29033"/>
    </cofactor>
</comment>
<proteinExistence type="inferred from homology"/>
<protein>
    <submittedName>
        <fullName evidence="6">Acyl-CoA desaturase</fullName>
    </submittedName>
</protein>
<dbReference type="InterPro" id="IPR012171">
    <property type="entry name" value="Fatty_acid_desaturase"/>
</dbReference>
<name>A0A951Q0X0_9NOST</name>
<keyword evidence="3" id="KW-0408">Iron</keyword>
<dbReference type="PANTHER" id="PTHR19353:SF19">
    <property type="entry name" value="DELTA(5) FATTY ACID DESATURASE C-RELATED"/>
    <property type="match status" value="1"/>
</dbReference>
<sequence length="375" mass="43930">MQNQQTYRESTKRAKEPAKMLKFGKNTGFQIELTRRVNELFQTTGLRERDCPQMYLKTAILLLSFLVVYVSLVFLAQAWWVVLSLSILLGLVMAGIGFNIQHDGSHNAYSNYPWVNKLMAATMDLIGFSSYYWLWGHTVLHHKYVNITGYDTDFDLGTLARKTPFQPWLPHHRWQHYYIWLLYGVYPIHWHFVSDFESFFLEEFYDRHYPRPKGVNLAIFLVGKAVFFTLAFGLPLMFHSVWTVLMCYVVTSFTLGIVLNVVFLYAHEVEEATFPMPLEDTGIIENDWAIHQIETTVNFPCNHLMTWFVGGLNYQIEHHLFPNICHVNYPAISRVVEETCQEFGVKYKKHKSIWAGISSHFHWMRRLGMANTMSI</sequence>
<feature type="transmembrane region" description="Helical" evidence="4">
    <location>
        <begin position="214"/>
        <end position="234"/>
    </location>
</feature>
<organism evidence="6 7">
    <name type="scientific">Mojavia pulchra JT2-VF2</name>
    <dbReference type="NCBI Taxonomy" id="287848"/>
    <lineage>
        <taxon>Bacteria</taxon>
        <taxon>Bacillati</taxon>
        <taxon>Cyanobacteriota</taxon>
        <taxon>Cyanophyceae</taxon>
        <taxon>Nostocales</taxon>
        <taxon>Nostocaceae</taxon>
    </lineage>
</organism>
<feature type="transmembrane region" description="Helical" evidence="4">
    <location>
        <begin position="78"/>
        <end position="98"/>
    </location>
</feature>
<evidence type="ECO:0000259" key="5">
    <source>
        <dbReference type="Pfam" id="PF00487"/>
    </source>
</evidence>
<feature type="transmembrane region" description="Helical" evidence="4">
    <location>
        <begin position="118"/>
        <end position="135"/>
    </location>
</feature>